<reference evidence="1" key="2">
    <citation type="journal article" date="2015" name="Fish Shellfish Immunol.">
        <title>Early steps in the European eel (Anguilla anguilla)-Vibrio vulnificus interaction in the gills: Role of the RtxA13 toxin.</title>
        <authorList>
            <person name="Callol A."/>
            <person name="Pajuelo D."/>
            <person name="Ebbesson L."/>
            <person name="Teles M."/>
            <person name="MacKenzie S."/>
            <person name="Amaro C."/>
        </authorList>
    </citation>
    <scope>NUCLEOTIDE SEQUENCE</scope>
</reference>
<dbReference type="AlphaFoldDB" id="A0A0E9S0J2"/>
<organism evidence="1">
    <name type="scientific">Anguilla anguilla</name>
    <name type="common">European freshwater eel</name>
    <name type="synonym">Muraena anguilla</name>
    <dbReference type="NCBI Taxonomy" id="7936"/>
    <lineage>
        <taxon>Eukaryota</taxon>
        <taxon>Metazoa</taxon>
        <taxon>Chordata</taxon>
        <taxon>Craniata</taxon>
        <taxon>Vertebrata</taxon>
        <taxon>Euteleostomi</taxon>
        <taxon>Actinopterygii</taxon>
        <taxon>Neopterygii</taxon>
        <taxon>Teleostei</taxon>
        <taxon>Anguilliformes</taxon>
        <taxon>Anguillidae</taxon>
        <taxon>Anguilla</taxon>
    </lineage>
</organism>
<evidence type="ECO:0000313" key="1">
    <source>
        <dbReference type="EMBL" id="JAH34180.1"/>
    </source>
</evidence>
<name>A0A0E9S0J2_ANGAN</name>
<protein>
    <submittedName>
        <fullName evidence="1">Uncharacterized protein</fullName>
    </submittedName>
</protein>
<accession>A0A0E9S0J2</accession>
<proteinExistence type="predicted"/>
<reference evidence="1" key="1">
    <citation type="submission" date="2014-11" db="EMBL/GenBank/DDBJ databases">
        <authorList>
            <person name="Amaro Gonzalez C."/>
        </authorList>
    </citation>
    <scope>NUCLEOTIDE SEQUENCE</scope>
</reference>
<sequence>MAGCLHLWWRTCSLPAFLGTESQSVHARMEEQKAFPQCIKLRGQ</sequence>
<dbReference type="EMBL" id="GBXM01074397">
    <property type="protein sequence ID" value="JAH34180.1"/>
    <property type="molecule type" value="Transcribed_RNA"/>
</dbReference>